<accession>A0A3E1RDT9</accession>
<keyword evidence="4 5" id="KW-0472">Membrane</keyword>
<dbReference type="InterPro" id="IPR017500">
    <property type="entry name" value="Phage_infect_YhgE_N"/>
</dbReference>
<dbReference type="PANTHER" id="PTHR43077">
    <property type="entry name" value="TRANSPORT PERMEASE YVFS-RELATED"/>
    <property type="match status" value="1"/>
</dbReference>
<evidence type="ECO:0000256" key="2">
    <source>
        <dbReference type="ARBA" id="ARBA00022692"/>
    </source>
</evidence>
<dbReference type="NCBIfam" id="TIGR03062">
    <property type="entry name" value="pip_yhgE_Cterm"/>
    <property type="match status" value="1"/>
</dbReference>
<gene>
    <name evidence="6" type="ORF">DIC66_06560</name>
</gene>
<protein>
    <submittedName>
        <fullName evidence="6">YhgE/Pip domain-containing protein</fullName>
    </submittedName>
</protein>
<feature type="transmembrane region" description="Helical" evidence="5">
    <location>
        <begin position="523"/>
        <end position="546"/>
    </location>
</feature>
<reference evidence="6 7" key="1">
    <citation type="submission" date="2018-05" db="EMBL/GenBank/DDBJ databases">
        <title>Rhodoferax soyangensis sp.nov., isolated from an oligotrophic freshwater lake.</title>
        <authorList>
            <person name="Park M."/>
        </authorList>
    </citation>
    <scope>NUCLEOTIDE SEQUENCE [LARGE SCALE GENOMIC DNA]</scope>
    <source>
        <strain evidence="6 7">IMCC26218</strain>
    </source>
</reference>
<dbReference type="Proteomes" id="UP000260665">
    <property type="component" value="Unassembled WGS sequence"/>
</dbReference>
<feature type="transmembrane region" description="Helical" evidence="5">
    <location>
        <begin position="492"/>
        <end position="516"/>
    </location>
</feature>
<sequence length="644" mass="68340">MKYLPQQILFVLRLELQFFLRFPKLIAATLMVVLIPALYAFIYLSSMWDPASRINTLPVGLVNLDAGVEYRGQVFNAGWEVANTLRRRQTFGFKDFDSEGAARQAVRSGALAFALIIPPDFSSNAIPGHEAGAGKLTVVSSEGNNFESALLARNFARELGHDVNESLNERRWKLVLLNAAGSQRSVDRLREGVEQLQIGAHELSKGMLPLLNGARQAATGSQRVNSGVDQLSSGVKQLGGGLRTLDAKRPRNSELDKLKTGAEQLAAGHEELGRGMAELQTGSQGVRSSVASFRDQARDSLLVPSKVGDNLDLLLTGVTQLDTGLHAASDAQGRLSDGADKLSSGVGALTTGVRAMNLGVRSMVQKLPEESQLDELDHGTDTLASGTAALATGVQASKQGADRLSAGLDLLATSLPADVDKPDGSAQGLANSVSPVVEMEAPVANSGSAFAPNILPAALWLGAGVAAFLIHVRSQPKHALHFSNPAKLAGKIAIPTAVVLLQAAMVYATVVWGLHIRIAEPGLFTLTLCLSSVTFLCIVIALTRVMGDAGKALSMIFLAVQLSSSGGILPVELSGTLFSEISPWLPLTWVVRAMKISMFGAYGGEWQHPMSVIALTCGAALVSACWLGRWRYVRPSAMRPAVDF</sequence>
<name>A0A3E1RDT9_9BURK</name>
<evidence type="ECO:0000256" key="3">
    <source>
        <dbReference type="ARBA" id="ARBA00022989"/>
    </source>
</evidence>
<evidence type="ECO:0000256" key="5">
    <source>
        <dbReference type="SAM" id="Phobius"/>
    </source>
</evidence>
<dbReference type="PANTHER" id="PTHR43077:SF10">
    <property type="entry name" value="TRANSPORT PERMEASE PROTEIN"/>
    <property type="match status" value="1"/>
</dbReference>
<comment type="subcellular location">
    <subcellularLocation>
        <location evidence="1">Membrane</location>
        <topology evidence="1">Multi-pass membrane protein</topology>
    </subcellularLocation>
</comment>
<dbReference type="EMBL" id="QFZK01000003">
    <property type="protein sequence ID" value="RFO97529.1"/>
    <property type="molecule type" value="Genomic_DNA"/>
</dbReference>
<dbReference type="OrthoDB" id="9811483at2"/>
<dbReference type="NCBIfam" id="TIGR03061">
    <property type="entry name" value="pip_yhgE_Nterm"/>
    <property type="match status" value="1"/>
</dbReference>
<evidence type="ECO:0000313" key="7">
    <source>
        <dbReference type="Proteomes" id="UP000260665"/>
    </source>
</evidence>
<feature type="transmembrane region" description="Helical" evidence="5">
    <location>
        <begin position="610"/>
        <end position="630"/>
    </location>
</feature>
<keyword evidence="7" id="KW-1185">Reference proteome</keyword>
<feature type="transmembrane region" description="Helical" evidence="5">
    <location>
        <begin position="25"/>
        <end position="44"/>
    </location>
</feature>
<evidence type="ECO:0000313" key="6">
    <source>
        <dbReference type="EMBL" id="RFO97529.1"/>
    </source>
</evidence>
<keyword evidence="3 5" id="KW-1133">Transmembrane helix</keyword>
<dbReference type="RefSeq" id="WP_117175290.1">
    <property type="nucleotide sequence ID" value="NZ_QFZK01000003.1"/>
</dbReference>
<feature type="transmembrane region" description="Helical" evidence="5">
    <location>
        <begin position="454"/>
        <end position="472"/>
    </location>
</feature>
<dbReference type="InterPro" id="IPR017501">
    <property type="entry name" value="Phage_infect_YhgE_C"/>
</dbReference>
<evidence type="ECO:0000256" key="1">
    <source>
        <dbReference type="ARBA" id="ARBA00004141"/>
    </source>
</evidence>
<comment type="caution">
    <text evidence="6">The sequence shown here is derived from an EMBL/GenBank/DDBJ whole genome shotgun (WGS) entry which is preliminary data.</text>
</comment>
<dbReference type="NCBIfam" id="TIGR03057">
    <property type="entry name" value="xxxLxxG_by_4"/>
    <property type="match status" value="3"/>
</dbReference>
<organism evidence="6 7">
    <name type="scientific">Rhodoferax lacus</name>
    <dbReference type="NCBI Taxonomy" id="2184758"/>
    <lineage>
        <taxon>Bacteria</taxon>
        <taxon>Pseudomonadati</taxon>
        <taxon>Pseudomonadota</taxon>
        <taxon>Betaproteobacteria</taxon>
        <taxon>Burkholderiales</taxon>
        <taxon>Comamonadaceae</taxon>
        <taxon>Rhodoferax</taxon>
    </lineage>
</organism>
<evidence type="ECO:0000256" key="4">
    <source>
        <dbReference type="ARBA" id="ARBA00023136"/>
    </source>
</evidence>
<dbReference type="GO" id="GO:0016020">
    <property type="term" value="C:membrane"/>
    <property type="evidence" value="ECO:0007669"/>
    <property type="project" value="UniProtKB-SubCell"/>
</dbReference>
<dbReference type="InterPro" id="IPR023908">
    <property type="entry name" value="xxxLxxG_rpt"/>
</dbReference>
<keyword evidence="2 5" id="KW-0812">Transmembrane</keyword>
<proteinExistence type="predicted"/>
<dbReference type="AlphaFoldDB" id="A0A3E1RDT9"/>
<dbReference type="InterPro" id="IPR051328">
    <property type="entry name" value="T7SS_ABC-Transporter"/>
</dbReference>